<evidence type="ECO:0000256" key="2">
    <source>
        <dbReference type="ARBA" id="ARBA00022730"/>
    </source>
</evidence>
<sequence>MPRAKGGFKTRRYHKKILSMAKGYYSGRHRSYKVAAKAVEKALEHSYKDRRLKKRDFRALWITRINAAVRMFGLTYSQFINGLKKANISLNRKVLADIAYNDINAFGELVEKVKPFVKAA</sequence>
<dbReference type="STRING" id="86166.TAGGR_3282"/>
<evidence type="ECO:0000313" key="9">
    <source>
        <dbReference type="EMBL" id="GAQ95805.1"/>
    </source>
</evidence>
<dbReference type="GO" id="GO:0003735">
    <property type="term" value="F:structural constituent of ribosome"/>
    <property type="evidence" value="ECO:0007669"/>
    <property type="project" value="InterPro"/>
</dbReference>
<dbReference type="OrthoDB" id="9808966at2"/>
<protein>
    <recommendedName>
        <fullName evidence="6 7">Large ribosomal subunit protein bL20</fullName>
    </recommendedName>
</protein>
<comment type="similarity">
    <text evidence="1 7 8">Belongs to the bacterial ribosomal protein bL20 family.</text>
</comment>
<dbReference type="HAMAP" id="MF_00382">
    <property type="entry name" value="Ribosomal_bL20"/>
    <property type="match status" value="1"/>
</dbReference>
<dbReference type="Proteomes" id="UP000054976">
    <property type="component" value="Unassembled WGS sequence"/>
</dbReference>
<keyword evidence="10" id="KW-1185">Reference proteome</keyword>
<evidence type="ECO:0000256" key="4">
    <source>
        <dbReference type="ARBA" id="ARBA00022980"/>
    </source>
</evidence>
<dbReference type="GO" id="GO:0005840">
    <property type="term" value="C:ribosome"/>
    <property type="evidence" value="ECO:0007669"/>
    <property type="project" value="UniProtKB-KW"/>
</dbReference>
<evidence type="ECO:0000313" key="10">
    <source>
        <dbReference type="Proteomes" id="UP000054976"/>
    </source>
</evidence>
<evidence type="ECO:0000256" key="8">
    <source>
        <dbReference type="RuleBase" id="RU000560"/>
    </source>
</evidence>
<evidence type="ECO:0000256" key="3">
    <source>
        <dbReference type="ARBA" id="ARBA00022884"/>
    </source>
</evidence>
<proteinExistence type="inferred from homology"/>
<evidence type="ECO:0000256" key="5">
    <source>
        <dbReference type="ARBA" id="ARBA00023274"/>
    </source>
</evidence>
<dbReference type="InterPro" id="IPR005813">
    <property type="entry name" value="Ribosomal_bL20"/>
</dbReference>
<dbReference type="PROSITE" id="PS00937">
    <property type="entry name" value="RIBOSOMAL_L20"/>
    <property type="match status" value="1"/>
</dbReference>
<dbReference type="InterPro" id="IPR049946">
    <property type="entry name" value="RIBOSOMAL_L20_CS"/>
</dbReference>
<dbReference type="GO" id="GO:1990904">
    <property type="term" value="C:ribonucleoprotein complex"/>
    <property type="evidence" value="ECO:0007669"/>
    <property type="project" value="UniProtKB-KW"/>
</dbReference>
<dbReference type="PRINTS" id="PR00062">
    <property type="entry name" value="RIBOSOMALL20"/>
</dbReference>
<dbReference type="Gene3D" id="6.10.160.10">
    <property type="match status" value="1"/>
</dbReference>
<keyword evidence="4 7" id="KW-0689">Ribosomal protein</keyword>
<organism evidence="9 10">
    <name type="scientific">Thermodesulfovibrio aggregans</name>
    <dbReference type="NCBI Taxonomy" id="86166"/>
    <lineage>
        <taxon>Bacteria</taxon>
        <taxon>Pseudomonadati</taxon>
        <taxon>Nitrospirota</taxon>
        <taxon>Thermodesulfovibrionia</taxon>
        <taxon>Thermodesulfovibrionales</taxon>
        <taxon>Thermodesulfovibrionaceae</taxon>
        <taxon>Thermodesulfovibrio</taxon>
    </lineage>
</organism>
<dbReference type="AlphaFoldDB" id="A0A0U9HXR9"/>
<dbReference type="PANTHER" id="PTHR10986">
    <property type="entry name" value="39S RIBOSOMAL PROTEIN L20"/>
    <property type="match status" value="1"/>
</dbReference>
<keyword evidence="3 7" id="KW-0694">RNA-binding</keyword>
<dbReference type="GO" id="GO:0019843">
    <property type="term" value="F:rRNA binding"/>
    <property type="evidence" value="ECO:0007669"/>
    <property type="project" value="UniProtKB-UniRule"/>
</dbReference>
<evidence type="ECO:0000256" key="7">
    <source>
        <dbReference type="HAMAP-Rule" id="MF_00382"/>
    </source>
</evidence>
<evidence type="ECO:0000256" key="1">
    <source>
        <dbReference type="ARBA" id="ARBA00007698"/>
    </source>
</evidence>
<dbReference type="FunFam" id="1.10.1900.20:FF:000001">
    <property type="entry name" value="50S ribosomal protein L20"/>
    <property type="match status" value="1"/>
</dbReference>
<keyword evidence="5 7" id="KW-0687">Ribonucleoprotein</keyword>
<reference evidence="10" key="1">
    <citation type="submission" date="2016-01" db="EMBL/GenBank/DDBJ databases">
        <title>Draft genome sequence of Thermodesulfovibrio aggregans strain TGE-P1.</title>
        <authorList>
            <person name="Sekiguchi Y."/>
            <person name="Ohashi A."/>
            <person name="Matsuura N."/>
            <person name="Tourlousse M.D."/>
        </authorList>
    </citation>
    <scope>NUCLEOTIDE SEQUENCE [LARGE SCALE GENOMIC DNA]</scope>
    <source>
        <strain evidence="10">TGE-P1</strain>
    </source>
</reference>
<accession>A0A0U9HXR9</accession>
<evidence type="ECO:0000256" key="6">
    <source>
        <dbReference type="ARBA" id="ARBA00035172"/>
    </source>
</evidence>
<dbReference type="SUPFAM" id="SSF74731">
    <property type="entry name" value="Ribosomal protein L20"/>
    <property type="match status" value="1"/>
</dbReference>
<name>A0A0U9HXR9_9BACT</name>
<dbReference type="CDD" id="cd07026">
    <property type="entry name" value="Ribosomal_L20"/>
    <property type="match status" value="1"/>
</dbReference>
<dbReference type="GO" id="GO:0006412">
    <property type="term" value="P:translation"/>
    <property type="evidence" value="ECO:0007669"/>
    <property type="project" value="InterPro"/>
</dbReference>
<keyword evidence="2 7" id="KW-0699">rRNA-binding</keyword>
<dbReference type="Gene3D" id="1.10.1900.20">
    <property type="entry name" value="Ribosomal protein L20"/>
    <property type="match status" value="1"/>
</dbReference>
<gene>
    <name evidence="7" type="primary">rplT</name>
    <name evidence="9" type="ORF">TAGGR_3282</name>
</gene>
<dbReference type="GO" id="GO:0000027">
    <property type="term" value="P:ribosomal large subunit assembly"/>
    <property type="evidence" value="ECO:0007669"/>
    <property type="project" value="UniProtKB-UniRule"/>
</dbReference>
<dbReference type="InterPro" id="IPR035566">
    <property type="entry name" value="Ribosomal_protein_bL20_C"/>
</dbReference>
<dbReference type="Pfam" id="PF00453">
    <property type="entry name" value="Ribosomal_L20"/>
    <property type="match status" value="1"/>
</dbReference>
<dbReference type="NCBIfam" id="TIGR01032">
    <property type="entry name" value="rplT_bact"/>
    <property type="match status" value="1"/>
</dbReference>
<dbReference type="EMBL" id="BCNO01000003">
    <property type="protein sequence ID" value="GAQ95805.1"/>
    <property type="molecule type" value="Genomic_DNA"/>
</dbReference>
<dbReference type="RefSeq" id="WP_059177224.1">
    <property type="nucleotide sequence ID" value="NZ_BCNO01000003.1"/>
</dbReference>
<comment type="function">
    <text evidence="7 8">Binds directly to 23S ribosomal RNA and is necessary for the in vitro assembly process of the 50S ribosomal subunit. It is not involved in the protein synthesizing functions of that subunit.</text>
</comment>
<comment type="caution">
    <text evidence="9">The sequence shown here is derived from an EMBL/GenBank/DDBJ whole genome shotgun (WGS) entry which is preliminary data.</text>
</comment>